<reference evidence="2 3" key="1">
    <citation type="submission" date="2017-02" db="EMBL/GenBank/DDBJ databases">
        <title>Bacillus pseudomycoides isolate FSL K6-0042.</title>
        <authorList>
            <person name="Kovac J."/>
        </authorList>
    </citation>
    <scope>NUCLEOTIDE SEQUENCE [LARGE SCALE GENOMIC DNA]</scope>
    <source>
        <strain evidence="2 3">FSL K6-0042</strain>
    </source>
</reference>
<evidence type="ECO:0000256" key="1">
    <source>
        <dbReference type="ARBA" id="ARBA00022737"/>
    </source>
</evidence>
<dbReference type="PROSITE" id="PS51170">
    <property type="entry name" value="CW"/>
    <property type="match status" value="2"/>
</dbReference>
<sequence>MKKMIITSLLSTALFILVIAHAEENKAIQHATASKITDVSNASQAKGWVQQNGSWYHLDFYGKMVTGEKFIDNNWYYFNDNGVWIC</sequence>
<proteinExistence type="predicted"/>
<dbReference type="Gene3D" id="2.10.270.10">
    <property type="entry name" value="Cholin Binding"/>
    <property type="match status" value="1"/>
</dbReference>
<name>A0A1Y3MCA3_9BACI</name>
<dbReference type="Proteomes" id="UP000195321">
    <property type="component" value="Unassembled WGS sequence"/>
</dbReference>
<evidence type="ECO:0000313" key="2">
    <source>
        <dbReference type="EMBL" id="OUM47666.1"/>
    </source>
</evidence>
<dbReference type="InterPro" id="IPR018337">
    <property type="entry name" value="Cell_wall/Cho-bd_repeat"/>
</dbReference>
<evidence type="ECO:0000313" key="3">
    <source>
        <dbReference type="Proteomes" id="UP000195321"/>
    </source>
</evidence>
<dbReference type="SUPFAM" id="SSF69360">
    <property type="entry name" value="Cell wall binding repeat"/>
    <property type="match status" value="1"/>
</dbReference>
<gene>
    <name evidence="2" type="ORF">BW425_17045</name>
</gene>
<evidence type="ECO:0008006" key="4">
    <source>
        <dbReference type="Google" id="ProtNLM"/>
    </source>
</evidence>
<protein>
    <recommendedName>
        <fullName evidence="4">Cell wall-binding protein</fullName>
    </recommendedName>
</protein>
<keyword evidence="1" id="KW-0677">Repeat</keyword>
<dbReference type="AlphaFoldDB" id="A0A1Y3MCA3"/>
<dbReference type="EMBL" id="MWPX01000020">
    <property type="protein sequence ID" value="OUM47666.1"/>
    <property type="molecule type" value="Genomic_DNA"/>
</dbReference>
<accession>A0A1Y3MCA3</accession>
<dbReference type="Pfam" id="PF01473">
    <property type="entry name" value="Choline_bind_1"/>
    <property type="match status" value="2"/>
</dbReference>
<organism evidence="2 3">
    <name type="scientific">Bacillus pseudomycoides</name>
    <dbReference type="NCBI Taxonomy" id="64104"/>
    <lineage>
        <taxon>Bacteria</taxon>
        <taxon>Bacillati</taxon>
        <taxon>Bacillota</taxon>
        <taxon>Bacilli</taxon>
        <taxon>Bacillales</taxon>
        <taxon>Bacillaceae</taxon>
        <taxon>Bacillus</taxon>
        <taxon>Bacillus cereus group</taxon>
    </lineage>
</organism>
<comment type="caution">
    <text evidence="2">The sequence shown here is derived from an EMBL/GenBank/DDBJ whole genome shotgun (WGS) entry which is preliminary data.</text>
</comment>